<dbReference type="SMART" id="SM00427">
    <property type="entry name" value="H2B"/>
    <property type="match status" value="1"/>
</dbReference>
<keyword evidence="4" id="KW-0158">Chromosome</keyword>
<dbReference type="SUPFAM" id="SSF47113">
    <property type="entry name" value="Histone-fold"/>
    <property type="match status" value="1"/>
</dbReference>
<dbReference type="GeneID" id="14917192"/>
<comment type="similarity">
    <text evidence="2">Belongs to the histone H2B family.</text>
</comment>
<dbReference type="AlphaFoldDB" id="L8GV65"/>
<dbReference type="OrthoDB" id="30550at2759"/>
<feature type="domain" description="Core Histone H2A/H2B/H3" evidence="7">
    <location>
        <begin position="10"/>
        <end position="78"/>
    </location>
</feature>
<sequence>MARKKRVLTVNEKSFGIYIYKVLKQVHPDTGISQKAMAIMNSFVHDISNRIQAEAAALAEIGAKKSLTSREIQTAVRLHLPGELAKVGTQPSPRARRLLGEGGGQ</sequence>
<dbReference type="VEuPathDB" id="AmoebaDB:ACA1_001870"/>
<dbReference type="Pfam" id="PF00125">
    <property type="entry name" value="Histone"/>
    <property type="match status" value="1"/>
</dbReference>
<dbReference type="EMBL" id="KB007988">
    <property type="protein sequence ID" value="ELR16498.1"/>
    <property type="molecule type" value="Genomic_DNA"/>
</dbReference>
<comment type="subunit">
    <text evidence="3">The nucleosome is a histone octamer containing two molecules each of H2A, H2B, H3 and H4 assembled in one H3-H4 heterotetramer and two H2A-H2B heterodimers. The octamer wraps approximately 147 bp of DNA.</text>
</comment>
<gene>
    <name evidence="8" type="ORF">ACA1_001870</name>
</gene>
<evidence type="ECO:0000259" key="7">
    <source>
        <dbReference type="Pfam" id="PF00125"/>
    </source>
</evidence>
<keyword evidence="9" id="KW-1185">Reference proteome</keyword>
<dbReference type="OMA" id="HDISNRI"/>
<dbReference type="GO" id="GO:0005634">
    <property type="term" value="C:nucleus"/>
    <property type="evidence" value="ECO:0007669"/>
    <property type="project" value="UniProtKB-ARBA"/>
</dbReference>
<dbReference type="InterPro" id="IPR000558">
    <property type="entry name" value="Histone_H2B"/>
</dbReference>
<keyword evidence="5" id="KW-0238">DNA-binding</keyword>
<evidence type="ECO:0000313" key="9">
    <source>
        <dbReference type="Proteomes" id="UP000011083"/>
    </source>
</evidence>
<evidence type="ECO:0000256" key="2">
    <source>
        <dbReference type="ARBA" id="ARBA00006846"/>
    </source>
</evidence>
<evidence type="ECO:0000256" key="3">
    <source>
        <dbReference type="ARBA" id="ARBA00011538"/>
    </source>
</evidence>
<dbReference type="RefSeq" id="XP_004338511.1">
    <property type="nucleotide sequence ID" value="XM_004338463.1"/>
</dbReference>
<reference evidence="8 9" key="1">
    <citation type="journal article" date="2013" name="Genome Biol.">
        <title>Genome of Acanthamoeba castellanii highlights extensive lateral gene transfer and early evolution of tyrosine kinase signaling.</title>
        <authorList>
            <person name="Clarke M."/>
            <person name="Lohan A.J."/>
            <person name="Liu B."/>
            <person name="Lagkouvardos I."/>
            <person name="Roy S."/>
            <person name="Zafar N."/>
            <person name="Bertelli C."/>
            <person name="Schilde C."/>
            <person name="Kianianmomeni A."/>
            <person name="Burglin T.R."/>
            <person name="Frech C."/>
            <person name="Turcotte B."/>
            <person name="Kopec K.O."/>
            <person name="Synnott J.M."/>
            <person name="Choo C."/>
            <person name="Paponov I."/>
            <person name="Finkler A."/>
            <person name="Soon Heng Tan C."/>
            <person name="Hutchins A.P."/>
            <person name="Weinmeier T."/>
            <person name="Rattei T."/>
            <person name="Chu J.S."/>
            <person name="Gimenez G."/>
            <person name="Irimia M."/>
            <person name="Rigden D.J."/>
            <person name="Fitzpatrick D.A."/>
            <person name="Lorenzo-Morales J."/>
            <person name="Bateman A."/>
            <person name="Chiu C.H."/>
            <person name="Tang P."/>
            <person name="Hegemann P."/>
            <person name="Fromm H."/>
            <person name="Raoult D."/>
            <person name="Greub G."/>
            <person name="Miranda-Saavedra D."/>
            <person name="Chen N."/>
            <person name="Nash P."/>
            <person name="Ginger M.L."/>
            <person name="Horn M."/>
            <person name="Schaap P."/>
            <person name="Caler L."/>
            <person name="Loftus B."/>
        </authorList>
    </citation>
    <scope>NUCLEOTIDE SEQUENCE [LARGE SCALE GENOMIC DNA]</scope>
    <source>
        <strain evidence="8 9">Neff</strain>
    </source>
</reference>
<dbReference type="Gene3D" id="1.10.20.10">
    <property type="entry name" value="Histone, subunit A"/>
    <property type="match status" value="1"/>
</dbReference>
<protein>
    <submittedName>
        <fullName evidence="8">Histone cluster 1, H2bb, putative</fullName>
    </submittedName>
</protein>
<dbReference type="InterPro" id="IPR007125">
    <property type="entry name" value="H2A/H2B/H3"/>
</dbReference>
<organism evidence="8 9">
    <name type="scientific">Acanthamoeba castellanii (strain ATCC 30010 / Neff)</name>
    <dbReference type="NCBI Taxonomy" id="1257118"/>
    <lineage>
        <taxon>Eukaryota</taxon>
        <taxon>Amoebozoa</taxon>
        <taxon>Discosea</taxon>
        <taxon>Longamoebia</taxon>
        <taxon>Centramoebida</taxon>
        <taxon>Acanthamoebidae</taxon>
        <taxon>Acanthamoeba</taxon>
    </lineage>
</organism>
<evidence type="ECO:0000256" key="5">
    <source>
        <dbReference type="ARBA" id="ARBA00023269"/>
    </source>
</evidence>
<accession>L8GV65</accession>
<keyword evidence="5" id="KW-0544">Nucleosome core</keyword>
<feature type="region of interest" description="Disordered" evidence="6">
    <location>
        <begin position="86"/>
        <end position="105"/>
    </location>
</feature>
<proteinExistence type="inferred from homology"/>
<evidence type="ECO:0000256" key="1">
    <source>
        <dbReference type="ARBA" id="ARBA00004286"/>
    </source>
</evidence>
<dbReference type="InterPro" id="IPR009072">
    <property type="entry name" value="Histone-fold"/>
</dbReference>
<name>L8GV65_ACACF</name>
<dbReference type="GO" id="GO:0003677">
    <property type="term" value="F:DNA binding"/>
    <property type="evidence" value="ECO:0007669"/>
    <property type="project" value="InterPro"/>
</dbReference>
<dbReference type="GO" id="GO:0046982">
    <property type="term" value="F:protein heterodimerization activity"/>
    <property type="evidence" value="ECO:0007669"/>
    <property type="project" value="InterPro"/>
</dbReference>
<dbReference type="FunFam" id="1.10.20.10:FF:000043">
    <property type="entry name" value="Histone H2B"/>
    <property type="match status" value="1"/>
</dbReference>
<dbReference type="GO" id="GO:0000786">
    <property type="term" value="C:nucleosome"/>
    <property type="evidence" value="ECO:0007669"/>
    <property type="project" value="UniProtKB-KW"/>
</dbReference>
<dbReference type="PRINTS" id="PR00621">
    <property type="entry name" value="HISTONEH2B"/>
</dbReference>
<dbReference type="PANTHER" id="PTHR23428">
    <property type="entry name" value="HISTONE H2B"/>
    <property type="match status" value="1"/>
</dbReference>
<evidence type="ECO:0000256" key="4">
    <source>
        <dbReference type="ARBA" id="ARBA00022454"/>
    </source>
</evidence>
<dbReference type="STRING" id="1257118.L8GV65"/>
<evidence type="ECO:0000313" key="8">
    <source>
        <dbReference type="EMBL" id="ELR16498.1"/>
    </source>
</evidence>
<dbReference type="KEGG" id="acan:ACA1_001870"/>
<comment type="subcellular location">
    <subcellularLocation>
        <location evidence="1">Chromosome</location>
    </subcellularLocation>
</comment>
<dbReference type="CDD" id="cd22910">
    <property type="entry name" value="HFD_H2B"/>
    <property type="match status" value="1"/>
</dbReference>
<evidence type="ECO:0000256" key="6">
    <source>
        <dbReference type="SAM" id="MobiDB-lite"/>
    </source>
</evidence>
<dbReference type="GO" id="GO:0030527">
    <property type="term" value="F:structural constituent of chromatin"/>
    <property type="evidence" value="ECO:0007669"/>
    <property type="project" value="InterPro"/>
</dbReference>
<dbReference type="Proteomes" id="UP000011083">
    <property type="component" value="Unassembled WGS sequence"/>
</dbReference>